<evidence type="ECO:0000256" key="3">
    <source>
        <dbReference type="ARBA" id="ARBA00006753"/>
    </source>
</evidence>
<evidence type="ECO:0000259" key="13">
    <source>
        <dbReference type="Pfam" id="PF03447"/>
    </source>
</evidence>
<dbReference type="SUPFAM" id="SSF55347">
    <property type="entry name" value="Glyceraldehyde-3-phosphate dehydrogenase-like, C-terminal domain"/>
    <property type="match status" value="1"/>
</dbReference>
<feature type="domain" description="Aspartate/homoserine dehydrogenase NAD-binding" evidence="13">
    <location>
        <begin position="7"/>
        <end position="125"/>
    </location>
</feature>
<protein>
    <recommendedName>
        <fullName evidence="5">Homoserine dehydrogenase</fullName>
        <ecNumber evidence="4">1.1.1.3</ecNumber>
    </recommendedName>
</protein>
<comment type="similarity">
    <text evidence="3">Belongs to the homoserine dehydrogenase family.</text>
</comment>
<evidence type="ECO:0000256" key="4">
    <source>
        <dbReference type="ARBA" id="ARBA00013213"/>
    </source>
</evidence>
<dbReference type="AlphaFoldDB" id="A0A2T9X7H8"/>
<evidence type="ECO:0000256" key="9">
    <source>
        <dbReference type="ARBA" id="ARBA00023167"/>
    </source>
</evidence>
<dbReference type="PIRSF" id="PIRSF036497">
    <property type="entry name" value="HDH_short"/>
    <property type="match status" value="1"/>
</dbReference>
<dbReference type="EC" id="1.1.1.3" evidence="4"/>
<evidence type="ECO:0000256" key="11">
    <source>
        <dbReference type="PIRSR" id="PIRSR036497-2"/>
    </source>
</evidence>
<keyword evidence="11" id="KW-0521">NADP</keyword>
<sequence>MKLMLVGYGNVGKAFRKLLHEKKVKELENVKIAGIVTTRGLMLKDQEEFVPDKKINALEALDEVQPDVVVDMASANYKTGEPSLSLYLSALKRGIHVITTNKAPLALKYKEIINTAISHGSKIFFQATVMSGTPSINLYRILPAMKVRKIRGILNGTTNYILTRMSQGLSFNEALKEAQELGYAERDPTLDINGFDAAGKITILSNVYFSRYISINDVKFEGIGNIEIGDALKRGNKIKLIAYADEKETYVKPMEITKEDFLYNVDGVNNALEIESDIQKITIVGPGAGPLNAAYGAFSDLILLLRGENLPGL</sequence>
<evidence type="ECO:0000256" key="6">
    <source>
        <dbReference type="ARBA" id="ARBA00022605"/>
    </source>
</evidence>
<accession>A0A2T9X7H8</accession>
<dbReference type="GO" id="GO:0050661">
    <property type="term" value="F:NADP binding"/>
    <property type="evidence" value="ECO:0007669"/>
    <property type="project" value="InterPro"/>
</dbReference>
<gene>
    <name evidence="14" type="ORF">DDW13_04040</name>
</gene>
<dbReference type="Gene3D" id="3.40.50.720">
    <property type="entry name" value="NAD(P)-binding Rossmann-like Domain"/>
    <property type="match status" value="1"/>
</dbReference>
<evidence type="ECO:0000313" key="15">
    <source>
        <dbReference type="Proteomes" id="UP000245638"/>
    </source>
</evidence>
<dbReference type="UniPathway" id="UPA00051">
    <property type="reaction ID" value="UER00465"/>
</dbReference>
<comment type="pathway">
    <text evidence="2">Amino-acid biosynthesis; L-methionine biosynthesis via de novo pathway; L-homoserine from L-aspartate: step 3/3.</text>
</comment>
<dbReference type="Gene3D" id="3.30.360.10">
    <property type="entry name" value="Dihydrodipicolinate Reductase, domain 2"/>
    <property type="match status" value="1"/>
</dbReference>
<dbReference type="FunFam" id="3.30.360.10:FF:000005">
    <property type="entry name" value="Homoserine dehydrogenase"/>
    <property type="match status" value="1"/>
</dbReference>
<dbReference type="InterPro" id="IPR019811">
    <property type="entry name" value="HDH_CS"/>
</dbReference>
<dbReference type="GO" id="GO:0009086">
    <property type="term" value="P:methionine biosynthetic process"/>
    <property type="evidence" value="ECO:0007669"/>
    <property type="project" value="UniProtKB-KW"/>
</dbReference>
<evidence type="ECO:0000256" key="2">
    <source>
        <dbReference type="ARBA" id="ARBA00005062"/>
    </source>
</evidence>
<feature type="binding site" evidence="11">
    <location>
        <begin position="7"/>
        <end position="12"/>
    </location>
    <ligand>
        <name>NADP(+)</name>
        <dbReference type="ChEBI" id="CHEBI:58349"/>
    </ligand>
</feature>
<dbReference type="NCBIfam" id="NF004976">
    <property type="entry name" value="PRK06349.1"/>
    <property type="match status" value="1"/>
</dbReference>
<feature type="binding site" evidence="11">
    <location>
        <position position="102"/>
    </location>
    <ligand>
        <name>NADPH</name>
        <dbReference type="ChEBI" id="CHEBI:57783"/>
    </ligand>
</feature>
<comment type="caution">
    <text evidence="14">The sequence shown here is derived from an EMBL/GenBank/DDBJ whole genome shotgun (WGS) entry which is preliminary data.</text>
</comment>
<name>A0A2T9X7H8_9CREN</name>
<dbReference type="PANTHER" id="PTHR43331">
    <property type="entry name" value="HOMOSERINE DEHYDROGENASE"/>
    <property type="match status" value="1"/>
</dbReference>
<evidence type="ECO:0000256" key="1">
    <source>
        <dbReference type="ARBA" id="ARBA00005056"/>
    </source>
</evidence>
<keyword evidence="7" id="KW-0791">Threonine biosynthesis</keyword>
<reference evidence="14 15" key="1">
    <citation type="journal article" date="2015" name="Appl. Environ. Microbiol.">
        <title>Nanoarchaeota, Their Sulfolobales Host, and Nanoarchaeota Virus Distribution across Yellowstone National Park Hot Springs.</title>
        <authorList>
            <person name="Munson-McGee J.H."/>
            <person name="Field E.K."/>
            <person name="Bateson M."/>
            <person name="Rooney C."/>
            <person name="Stepanauskas R."/>
            <person name="Young M.J."/>
        </authorList>
    </citation>
    <scope>NUCLEOTIDE SEQUENCE [LARGE SCALE GENOMIC DNA]</scope>
    <source>
        <strain evidence="14">SCGC AC-742_N10</strain>
    </source>
</reference>
<evidence type="ECO:0000256" key="7">
    <source>
        <dbReference type="ARBA" id="ARBA00022697"/>
    </source>
</evidence>
<dbReference type="InterPro" id="IPR005106">
    <property type="entry name" value="Asp/hSer_DH_NAD-bd"/>
</dbReference>
<evidence type="ECO:0000259" key="12">
    <source>
        <dbReference type="Pfam" id="PF00742"/>
    </source>
</evidence>
<feature type="active site" description="Proton donor" evidence="10">
    <location>
        <position position="200"/>
    </location>
</feature>
<feature type="domain" description="Homoserine dehydrogenase catalytic" evidence="12">
    <location>
        <begin position="140"/>
        <end position="302"/>
    </location>
</feature>
<dbReference type="Proteomes" id="UP000245638">
    <property type="component" value="Unassembled WGS sequence"/>
</dbReference>
<keyword evidence="6" id="KW-0028">Amino-acid biosynthesis</keyword>
<dbReference type="InterPro" id="IPR036291">
    <property type="entry name" value="NAD(P)-bd_dom_sf"/>
</dbReference>
<organism evidence="14 15">
    <name type="scientific">Acidianus hospitalis</name>
    <dbReference type="NCBI Taxonomy" id="563177"/>
    <lineage>
        <taxon>Archaea</taxon>
        <taxon>Thermoproteota</taxon>
        <taxon>Thermoprotei</taxon>
        <taxon>Sulfolobales</taxon>
        <taxon>Sulfolobaceae</taxon>
        <taxon>Acidianus</taxon>
    </lineage>
</organism>
<dbReference type="Pfam" id="PF00742">
    <property type="entry name" value="Homoserine_dh"/>
    <property type="match status" value="1"/>
</dbReference>
<evidence type="ECO:0000256" key="8">
    <source>
        <dbReference type="ARBA" id="ARBA00023002"/>
    </source>
</evidence>
<dbReference type="SUPFAM" id="SSF51735">
    <property type="entry name" value="NAD(P)-binding Rossmann-fold domains"/>
    <property type="match status" value="1"/>
</dbReference>
<dbReference type="InterPro" id="IPR001342">
    <property type="entry name" value="HDH_cat"/>
</dbReference>
<dbReference type="PROSITE" id="PS01042">
    <property type="entry name" value="HOMOSER_DHGENASE"/>
    <property type="match status" value="1"/>
</dbReference>
<evidence type="ECO:0000256" key="5">
    <source>
        <dbReference type="ARBA" id="ARBA00013376"/>
    </source>
</evidence>
<feature type="binding site" evidence="11">
    <location>
        <position position="185"/>
    </location>
    <ligand>
        <name>L-homoserine</name>
        <dbReference type="ChEBI" id="CHEBI:57476"/>
    </ligand>
</feature>
<dbReference type="Pfam" id="PF03447">
    <property type="entry name" value="NAD_binding_3"/>
    <property type="match status" value="1"/>
</dbReference>
<keyword evidence="9" id="KW-0486">Methionine biosynthesis</keyword>
<evidence type="ECO:0000256" key="10">
    <source>
        <dbReference type="PIRSR" id="PIRSR036497-1"/>
    </source>
</evidence>
<dbReference type="InterPro" id="IPR022697">
    <property type="entry name" value="HDH_short"/>
</dbReference>
<comment type="pathway">
    <text evidence="1">Amino-acid biosynthesis; L-threonine biosynthesis; L-threonine from L-aspartate: step 3/5.</text>
</comment>
<keyword evidence="8" id="KW-0560">Oxidoreductase</keyword>
<dbReference type="GO" id="GO:0004412">
    <property type="term" value="F:homoserine dehydrogenase activity"/>
    <property type="evidence" value="ECO:0007669"/>
    <property type="project" value="UniProtKB-EC"/>
</dbReference>
<dbReference type="UniPathway" id="UPA00050">
    <property type="reaction ID" value="UER00063"/>
</dbReference>
<proteinExistence type="inferred from homology"/>
<dbReference type="PANTHER" id="PTHR43331:SF1">
    <property type="entry name" value="HOMOSERINE DEHYDROGENASE"/>
    <property type="match status" value="1"/>
</dbReference>
<dbReference type="EMBL" id="QEFD01000125">
    <property type="protein sequence ID" value="PVU76048.1"/>
    <property type="molecule type" value="Genomic_DNA"/>
</dbReference>
<dbReference type="GO" id="GO:0009088">
    <property type="term" value="P:threonine biosynthetic process"/>
    <property type="evidence" value="ECO:0007669"/>
    <property type="project" value="UniProtKB-UniPathway"/>
</dbReference>
<evidence type="ECO:0000313" key="14">
    <source>
        <dbReference type="EMBL" id="PVU76048.1"/>
    </source>
</evidence>